<evidence type="ECO:0000256" key="6">
    <source>
        <dbReference type="PIRSR" id="PIRSR602137-50"/>
    </source>
</evidence>
<dbReference type="GO" id="GO:0008658">
    <property type="term" value="F:penicillin binding"/>
    <property type="evidence" value="ECO:0007669"/>
    <property type="project" value="InterPro"/>
</dbReference>
<feature type="signal peptide" evidence="8">
    <location>
        <begin position="1"/>
        <end position="25"/>
    </location>
</feature>
<evidence type="ECO:0000256" key="8">
    <source>
        <dbReference type="SAM" id="SignalP"/>
    </source>
</evidence>
<dbReference type="EC" id="3.5.2.6" evidence="2 7"/>
<comment type="catalytic activity">
    <reaction evidence="7">
        <text>a beta-lactam + H2O = a substituted beta-amino acid</text>
        <dbReference type="Rhea" id="RHEA:20401"/>
        <dbReference type="ChEBI" id="CHEBI:15377"/>
        <dbReference type="ChEBI" id="CHEBI:35627"/>
        <dbReference type="ChEBI" id="CHEBI:140347"/>
        <dbReference type="EC" id="3.5.2.6"/>
    </reaction>
</comment>
<dbReference type="AlphaFoldDB" id="A0A9X1YGA2"/>
<evidence type="ECO:0000256" key="7">
    <source>
        <dbReference type="RuleBase" id="RU361140"/>
    </source>
</evidence>
<dbReference type="SUPFAM" id="SSF56601">
    <property type="entry name" value="beta-lactamase/transpeptidase-like"/>
    <property type="match status" value="1"/>
</dbReference>
<dbReference type="EMBL" id="JAJLJH010000002">
    <property type="protein sequence ID" value="MCK9685974.1"/>
    <property type="molecule type" value="Genomic_DNA"/>
</dbReference>
<dbReference type="PROSITE" id="PS00337">
    <property type="entry name" value="BETA_LACTAMASE_D"/>
    <property type="match status" value="1"/>
</dbReference>
<protein>
    <recommendedName>
        <fullName evidence="2 7">Beta-lactamase</fullName>
        <ecNumber evidence="2 7">3.5.2.6</ecNumber>
    </recommendedName>
</protein>
<dbReference type="InterPro" id="IPR012338">
    <property type="entry name" value="Beta-lactam/transpept-like"/>
</dbReference>
<organism evidence="10 11">
    <name type="scientific">Scleromatobacter humisilvae</name>
    <dbReference type="NCBI Taxonomy" id="2897159"/>
    <lineage>
        <taxon>Bacteria</taxon>
        <taxon>Pseudomonadati</taxon>
        <taxon>Pseudomonadota</taxon>
        <taxon>Betaproteobacteria</taxon>
        <taxon>Burkholderiales</taxon>
        <taxon>Sphaerotilaceae</taxon>
        <taxon>Scleromatobacter</taxon>
    </lineage>
</organism>
<dbReference type="NCBIfam" id="NF000270">
    <property type="entry name" value="bla_class_D_alt"/>
    <property type="match status" value="1"/>
</dbReference>
<dbReference type="InterPro" id="IPR001460">
    <property type="entry name" value="PCN-bd_Tpept"/>
</dbReference>
<keyword evidence="11" id="KW-1185">Reference proteome</keyword>
<evidence type="ECO:0000313" key="11">
    <source>
        <dbReference type="Proteomes" id="UP001139353"/>
    </source>
</evidence>
<comment type="caution">
    <text evidence="10">The sequence shown here is derived from an EMBL/GenBank/DDBJ whole genome shotgun (WGS) entry which is preliminary data.</text>
</comment>
<dbReference type="GO" id="GO:0008800">
    <property type="term" value="F:beta-lactamase activity"/>
    <property type="evidence" value="ECO:0007669"/>
    <property type="project" value="UniProtKB-UniRule"/>
</dbReference>
<evidence type="ECO:0000259" key="9">
    <source>
        <dbReference type="Pfam" id="PF00905"/>
    </source>
</evidence>
<reference evidence="10" key="1">
    <citation type="submission" date="2021-11" db="EMBL/GenBank/DDBJ databases">
        <title>BS-T2-15 a new species belonging to the Comamonadaceae family isolated from the soil of a French oak forest.</title>
        <authorList>
            <person name="Mieszkin S."/>
            <person name="Alain K."/>
        </authorList>
    </citation>
    <scope>NUCLEOTIDE SEQUENCE</scope>
    <source>
        <strain evidence="10">BS-T2-15</strain>
    </source>
</reference>
<dbReference type="GO" id="GO:0046677">
    <property type="term" value="P:response to antibiotic"/>
    <property type="evidence" value="ECO:0007669"/>
    <property type="project" value="UniProtKB-UniRule"/>
</dbReference>
<name>A0A9X1YGA2_9BURK</name>
<evidence type="ECO:0000313" key="10">
    <source>
        <dbReference type="EMBL" id="MCK9685974.1"/>
    </source>
</evidence>
<comment type="similarity">
    <text evidence="1 7">Belongs to the class-D beta-lactamase family.</text>
</comment>
<feature type="active site" description="Acyl-ester intermediate" evidence="6">
    <location>
        <position position="53"/>
    </location>
</feature>
<feature type="domain" description="Penicillin-binding protein transpeptidase" evidence="9">
    <location>
        <begin position="39"/>
        <end position="245"/>
    </location>
</feature>
<feature type="modified residue" description="N6-carboxylysine" evidence="6">
    <location>
        <position position="56"/>
    </location>
</feature>
<dbReference type="GO" id="GO:0017001">
    <property type="term" value="P:antibiotic catabolic process"/>
    <property type="evidence" value="ECO:0007669"/>
    <property type="project" value="InterPro"/>
</dbReference>
<keyword evidence="5 7" id="KW-0046">Antibiotic resistance</keyword>
<accession>A0A9X1YGA2</accession>
<evidence type="ECO:0000256" key="4">
    <source>
        <dbReference type="ARBA" id="ARBA00022801"/>
    </source>
</evidence>
<proteinExistence type="inferred from homology"/>
<dbReference type="RefSeq" id="WP_275682008.1">
    <property type="nucleotide sequence ID" value="NZ_JAJLJH010000002.1"/>
</dbReference>
<evidence type="ECO:0000256" key="5">
    <source>
        <dbReference type="ARBA" id="ARBA00023251"/>
    </source>
</evidence>
<keyword evidence="4 7" id="KW-0378">Hydrolase</keyword>
<dbReference type="InterPro" id="IPR002137">
    <property type="entry name" value="Beta-lactam_class-D_AS"/>
</dbReference>
<evidence type="ECO:0000256" key="1">
    <source>
        <dbReference type="ARBA" id="ARBA00007898"/>
    </source>
</evidence>
<evidence type="ECO:0000256" key="3">
    <source>
        <dbReference type="ARBA" id="ARBA00022729"/>
    </source>
</evidence>
<dbReference type="Proteomes" id="UP001139353">
    <property type="component" value="Unassembled WGS sequence"/>
</dbReference>
<feature type="chain" id="PRO_5040734480" description="Beta-lactamase" evidence="8">
    <location>
        <begin position="26"/>
        <end position="268"/>
    </location>
</feature>
<gene>
    <name evidence="10" type="primary">blaOXA</name>
    <name evidence="10" type="ORF">LPC04_09665</name>
</gene>
<dbReference type="Gene3D" id="3.40.710.10">
    <property type="entry name" value="DD-peptidase/beta-lactamase superfamily"/>
    <property type="match status" value="1"/>
</dbReference>
<evidence type="ECO:0000256" key="2">
    <source>
        <dbReference type="ARBA" id="ARBA00012865"/>
    </source>
</evidence>
<dbReference type="Pfam" id="PF00905">
    <property type="entry name" value="Transpeptidase"/>
    <property type="match status" value="1"/>
</dbReference>
<sequence length="268" mass="29694">MPKQSRHHILAAIAVTTLLSTAAQADCTLIADASTKQIAKQEGTCDARITPASTFKIAISLMGFDSGFLKSEHQPVLKYRSGDPDWRDSWRADTDPQKWIRDSVVWYSQRVTAALGAQRFQQYATAFRIGNADVSGDPKKHDGLKWAWIDSSLQVSPREELGFLERVVRRELPVRTIAYEMTARITAMAGEHGGWEIHGKTGAGFPVLADGRSDHAHGYGWFVGWATKGDRTFVFVRQIQDTEAHDSPAGVRARDAFLPGLPALLDEF</sequence>
<keyword evidence="3 8" id="KW-0732">Signal</keyword>